<dbReference type="InterPro" id="IPR003593">
    <property type="entry name" value="AAA+_ATPase"/>
</dbReference>
<feature type="domain" description="Clp ATPase C-terminal" evidence="10">
    <location>
        <begin position="463"/>
        <end position="558"/>
    </location>
</feature>
<protein>
    <recommendedName>
        <fullName evidence="13">ATP-dependent protease ATPase subunit HslU</fullName>
    </recommendedName>
</protein>
<reference evidence="11" key="2">
    <citation type="journal article" date="2021" name="Genome Biol. Evol.">
        <title>Developing a high-quality reference genome for a parasitic bivalve with doubly uniparental inheritance (Bivalvia: Unionida).</title>
        <authorList>
            <person name="Smith C.H."/>
        </authorList>
    </citation>
    <scope>NUCLEOTIDE SEQUENCE</scope>
    <source>
        <strain evidence="11">CHS0354</strain>
        <tissue evidence="11">Mantle</tissue>
    </source>
</reference>
<comment type="similarity">
    <text evidence="1">Belongs to the peptidase T1B family. HslV subfamily.</text>
</comment>
<dbReference type="InterPro" id="IPR023333">
    <property type="entry name" value="Proteasome_suB-type"/>
</dbReference>
<dbReference type="NCBIfam" id="TIGR00390">
    <property type="entry name" value="hslU"/>
    <property type="match status" value="1"/>
</dbReference>
<dbReference type="GO" id="GO:0005839">
    <property type="term" value="C:proteasome core complex"/>
    <property type="evidence" value="ECO:0007669"/>
    <property type="project" value="InterPro"/>
</dbReference>
<evidence type="ECO:0000256" key="2">
    <source>
        <dbReference type="ARBA" id="ARBA00009771"/>
    </source>
</evidence>
<dbReference type="GO" id="GO:0009376">
    <property type="term" value="C:HslUV protease complex"/>
    <property type="evidence" value="ECO:0007669"/>
    <property type="project" value="InterPro"/>
</dbReference>
<dbReference type="InterPro" id="IPR019489">
    <property type="entry name" value="Clp_ATPase_C"/>
</dbReference>
<dbReference type="Pfam" id="PF07724">
    <property type="entry name" value="AAA_2"/>
    <property type="match status" value="1"/>
</dbReference>
<evidence type="ECO:0000256" key="6">
    <source>
        <dbReference type="ARBA" id="ARBA00022801"/>
    </source>
</evidence>
<dbReference type="GO" id="GO:0004298">
    <property type="term" value="F:threonine-type endopeptidase activity"/>
    <property type="evidence" value="ECO:0007669"/>
    <property type="project" value="InterPro"/>
</dbReference>
<dbReference type="InterPro" id="IPR022281">
    <property type="entry name" value="ATP-dep_Prtase_HsIV_su"/>
</dbReference>
<feature type="domain" description="AAA+ ATPase" evidence="9">
    <location>
        <begin position="170"/>
        <end position="460"/>
    </location>
</feature>
<comment type="caution">
    <text evidence="11">The sequence shown here is derived from an EMBL/GenBank/DDBJ whole genome shotgun (WGS) entry which is preliminary data.</text>
</comment>
<dbReference type="FunFam" id="3.40.50.300:FF:000213">
    <property type="entry name" value="ATP-dependent protease ATPase subunit HslU"/>
    <property type="match status" value="1"/>
</dbReference>
<evidence type="ECO:0000313" key="12">
    <source>
        <dbReference type="Proteomes" id="UP001195483"/>
    </source>
</evidence>
<dbReference type="Pfam" id="PF00227">
    <property type="entry name" value="Proteasome"/>
    <property type="match status" value="1"/>
</dbReference>
<dbReference type="SUPFAM" id="SSF52540">
    <property type="entry name" value="P-loop containing nucleoside triphosphate hydrolases"/>
    <property type="match status" value="1"/>
</dbReference>
<dbReference type="InterPro" id="IPR029055">
    <property type="entry name" value="Ntn_hydrolases_N"/>
</dbReference>
<dbReference type="Gene3D" id="3.40.50.300">
    <property type="entry name" value="P-loop containing nucleotide triphosphate hydrolases"/>
    <property type="match status" value="2"/>
</dbReference>
<dbReference type="SUPFAM" id="SSF56235">
    <property type="entry name" value="N-terminal nucleophile aminohydrolases (Ntn hydrolases)"/>
    <property type="match status" value="1"/>
</dbReference>
<evidence type="ECO:0000256" key="3">
    <source>
        <dbReference type="ARBA" id="ARBA00022490"/>
    </source>
</evidence>
<evidence type="ECO:0000259" key="9">
    <source>
        <dbReference type="SMART" id="SM00382"/>
    </source>
</evidence>
<evidence type="ECO:0008006" key="13">
    <source>
        <dbReference type="Google" id="ProtNLM"/>
    </source>
</evidence>
<evidence type="ECO:0000256" key="5">
    <source>
        <dbReference type="ARBA" id="ARBA00022741"/>
    </source>
</evidence>
<evidence type="ECO:0000313" key="11">
    <source>
        <dbReference type="EMBL" id="KAK3606849.1"/>
    </source>
</evidence>
<comment type="similarity">
    <text evidence="2">Belongs to the ClpX chaperone family. HslU subfamily.</text>
</comment>
<gene>
    <name evidence="11" type="ORF">CHS0354_018443</name>
</gene>
<dbReference type="InterPro" id="IPR004491">
    <property type="entry name" value="HslU"/>
</dbReference>
<dbReference type="InterPro" id="IPR050052">
    <property type="entry name" value="ATP-dep_Clp_protease_ClpX"/>
</dbReference>
<organism evidence="11 12">
    <name type="scientific">Potamilus streckersoni</name>
    <dbReference type="NCBI Taxonomy" id="2493646"/>
    <lineage>
        <taxon>Eukaryota</taxon>
        <taxon>Metazoa</taxon>
        <taxon>Spiralia</taxon>
        <taxon>Lophotrochozoa</taxon>
        <taxon>Mollusca</taxon>
        <taxon>Bivalvia</taxon>
        <taxon>Autobranchia</taxon>
        <taxon>Heteroconchia</taxon>
        <taxon>Palaeoheterodonta</taxon>
        <taxon>Unionida</taxon>
        <taxon>Unionoidea</taxon>
        <taxon>Unionidae</taxon>
        <taxon>Ambleminae</taxon>
        <taxon>Lampsilini</taxon>
        <taxon>Potamilus</taxon>
    </lineage>
</organism>
<reference evidence="11" key="1">
    <citation type="journal article" date="2021" name="Genome Biol. Evol.">
        <title>A High-Quality Reference Genome for a Parasitic Bivalve with Doubly Uniparental Inheritance (Bivalvia: Unionida).</title>
        <authorList>
            <person name="Smith C.H."/>
        </authorList>
    </citation>
    <scope>NUCLEOTIDE SEQUENCE</scope>
    <source>
        <strain evidence="11">CHS0354</strain>
    </source>
</reference>
<evidence type="ECO:0000256" key="8">
    <source>
        <dbReference type="ARBA" id="ARBA00023186"/>
    </source>
</evidence>
<dbReference type="Gene3D" id="3.60.20.10">
    <property type="entry name" value="Glutamine Phosphoribosylpyrophosphate, subunit 1, domain 1"/>
    <property type="match status" value="1"/>
</dbReference>
<accession>A0AAE0TAL2</accession>
<keyword evidence="6" id="KW-0378">Hydrolase</keyword>
<proteinExistence type="inferred from homology"/>
<dbReference type="PANTHER" id="PTHR48102:SF3">
    <property type="entry name" value="ATP-DEPENDENT PROTEASE ATPASE SUBUNIT HSLU"/>
    <property type="match status" value="1"/>
</dbReference>
<keyword evidence="8" id="KW-0143">Chaperone</keyword>
<dbReference type="Pfam" id="PF10431">
    <property type="entry name" value="ClpB_D2-small"/>
    <property type="match status" value="1"/>
</dbReference>
<keyword evidence="4" id="KW-0645">Protease</keyword>
<dbReference type="HAMAP" id="MF_00249">
    <property type="entry name" value="HslU"/>
    <property type="match status" value="1"/>
</dbReference>
<dbReference type="GO" id="GO:0005524">
    <property type="term" value="F:ATP binding"/>
    <property type="evidence" value="ECO:0007669"/>
    <property type="project" value="UniProtKB-KW"/>
</dbReference>
<dbReference type="Gene3D" id="1.10.8.60">
    <property type="match status" value="1"/>
</dbReference>
<evidence type="ECO:0000256" key="4">
    <source>
        <dbReference type="ARBA" id="ARBA00022670"/>
    </source>
</evidence>
<name>A0AAE0TAL2_9BIVA</name>
<dbReference type="InterPro" id="IPR001353">
    <property type="entry name" value="Proteasome_sua/b"/>
</dbReference>
<dbReference type="PANTHER" id="PTHR48102">
    <property type="entry name" value="ATP-DEPENDENT CLP PROTEASE ATP-BINDING SUBUNIT CLPX-LIKE, MITOCHONDRIAL-RELATED"/>
    <property type="match status" value="1"/>
</dbReference>
<keyword evidence="12" id="KW-1185">Reference proteome</keyword>
<dbReference type="NCBIfam" id="TIGR03692">
    <property type="entry name" value="ATP_dep_HslV"/>
    <property type="match status" value="1"/>
</dbReference>
<dbReference type="SMART" id="SM00382">
    <property type="entry name" value="AAA"/>
    <property type="match status" value="1"/>
</dbReference>
<dbReference type="CDD" id="cd19498">
    <property type="entry name" value="RecA-like_HslU"/>
    <property type="match status" value="1"/>
</dbReference>
<dbReference type="GO" id="GO:0016887">
    <property type="term" value="F:ATP hydrolysis activity"/>
    <property type="evidence" value="ECO:0007669"/>
    <property type="project" value="InterPro"/>
</dbReference>
<keyword evidence="3" id="KW-0963">Cytoplasm</keyword>
<dbReference type="NCBIfam" id="NF003544">
    <property type="entry name" value="PRK05201.1"/>
    <property type="match status" value="1"/>
</dbReference>
<keyword evidence="5" id="KW-0547">Nucleotide-binding</keyword>
<dbReference type="Proteomes" id="UP001195483">
    <property type="component" value="Unassembled WGS sequence"/>
</dbReference>
<reference evidence="11" key="3">
    <citation type="submission" date="2023-05" db="EMBL/GenBank/DDBJ databases">
        <authorList>
            <person name="Smith C.H."/>
        </authorList>
    </citation>
    <scope>NUCLEOTIDE SEQUENCE</scope>
    <source>
        <strain evidence="11">CHS0354</strain>
        <tissue evidence="11">Mantle</tissue>
    </source>
</reference>
<dbReference type="PROSITE" id="PS51476">
    <property type="entry name" value="PROTEASOME_BETA_2"/>
    <property type="match status" value="1"/>
</dbReference>
<dbReference type="EMBL" id="JAEAOA010001141">
    <property type="protein sequence ID" value="KAK3606849.1"/>
    <property type="molecule type" value="Genomic_DNA"/>
</dbReference>
<sequence>MSIHMEGTTILSVRKNGKVVIIGDGQVTLGNTIMKPNARKVRRTYNDSIIVGFAGSTADAFTLFEKFNTKLEEFGGNLLRASVELAKDWRTNKMLRNLEAMLCVADKEMSYIISGNGDVLSRRTASWRLVQAELDRYIIGQKKAKKYVALALRNRWRRLQVSEELRDEITPKNIIMIGPTGVGKTEIARRIAKMTDAPFIKVEASKYTEVGYVGRDVESMIRDLVEISVSLVRTEMTEKVRAKARESAVWRVVDKLVPASPVSEEDEDTEKGIRSDDKIREKFKDKVERGEMDDKEIEFQTQERVISANMEIIPIGMGNDNFDSNIKDMLNNFLPKRDKIKRMPVREALKFFEQEEAEKLLEAEDVQSEAVRRAEMNGIVFLDEIDKIAGKSETRSGSDVSREGVQRDLLPIVEGSTVNTKYGPVKTDHILFIAAGAFHVAKPSDLIPELQGRFPIRVELEALSKADFIRILTEPKNSLVRQYSALLATEDVYLQFDEQAIEKIAELSYEVNSRMENIGARRLHTIMEKVIEDISFDAPDVKGEHKITEAYVSEKLSGIIKDQDLSRYIL</sequence>
<dbReference type="InterPro" id="IPR003959">
    <property type="entry name" value="ATPase_AAA_core"/>
</dbReference>
<dbReference type="InterPro" id="IPR027417">
    <property type="entry name" value="P-loop_NTPase"/>
</dbReference>
<dbReference type="SMART" id="SM01086">
    <property type="entry name" value="ClpB_D2-small"/>
    <property type="match status" value="1"/>
</dbReference>
<dbReference type="Pfam" id="PF00004">
    <property type="entry name" value="AAA"/>
    <property type="match status" value="1"/>
</dbReference>
<evidence type="ECO:0000256" key="1">
    <source>
        <dbReference type="ARBA" id="ARBA00006053"/>
    </source>
</evidence>
<dbReference type="AlphaFoldDB" id="A0AAE0TAL2"/>
<dbReference type="NCBIfam" id="NF003964">
    <property type="entry name" value="PRK05456.1"/>
    <property type="match status" value="1"/>
</dbReference>
<keyword evidence="7" id="KW-0067">ATP-binding</keyword>
<dbReference type="GO" id="GO:0051603">
    <property type="term" value="P:proteolysis involved in protein catabolic process"/>
    <property type="evidence" value="ECO:0007669"/>
    <property type="project" value="InterPro"/>
</dbReference>
<evidence type="ECO:0000256" key="7">
    <source>
        <dbReference type="ARBA" id="ARBA00022840"/>
    </source>
</evidence>
<evidence type="ECO:0000259" key="10">
    <source>
        <dbReference type="SMART" id="SM01086"/>
    </source>
</evidence>